<evidence type="ECO:0000256" key="2">
    <source>
        <dbReference type="ARBA" id="ARBA00022900"/>
    </source>
</evidence>
<keyword evidence="6" id="KW-1185">Reference proteome</keyword>
<dbReference type="CDD" id="cd22635">
    <property type="entry name" value="Kunitz_papilin"/>
    <property type="match status" value="1"/>
</dbReference>
<dbReference type="SUPFAM" id="SSF57362">
    <property type="entry name" value="BPTI-like"/>
    <property type="match status" value="1"/>
</dbReference>
<dbReference type="SMART" id="SM00131">
    <property type="entry name" value="KU"/>
    <property type="match status" value="1"/>
</dbReference>
<evidence type="ECO:0000256" key="3">
    <source>
        <dbReference type="ARBA" id="ARBA00023157"/>
    </source>
</evidence>
<dbReference type="InterPro" id="IPR020901">
    <property type="entry name" value="Prtase_inh_Kunz-CS"/>
</dbReference>
<reference evidence="5" key="2">
    <citation type="submission" date="2025-09" db="UniProtKB">
        <authorList>
            <consortium name="Ensembl"/>
        </authorList>
    </citation>
    <scope>IDENTIFICATION</scope>
</reference>
<name>A0A671T0U4_9TELE</name>
<dbReference type="AlphaFoldDB" id="A0A671T0U4"/>
<dbReference type="PROSITE" id="PS00280">
    <property type="entry name" value="BPTI_KUNITZ_1"/>
    <property type="match status" value="1"/>
</dbReference>
<dbReference type="Gene3D" id="4.10.410.10">
    <property type="entry name" value="Pancreatic trypsin inhibitor Kunitz domain"/>
    <property type="match status" value="1"/>
</dbReference>
<keyword evidence="2" id="KW-0722">Serine protease inhibitor</keyword>
<protein>
    <recommendedName>
        <fullName evidence="4">BPTI/Kunitz inhibitor domain-containing protein</fullName>
    </recommendedName>
</protein>
<feature type="domain" description="BPTI/Kunitz inhibitor" evidence="4">
    <location>
        <begin position="11"/>
        <end position="62"/>
    </location>
</feature>
<organism evidence="5 6">
    <name type="scientific">Sinocyclocheilus anshuiensis</name>
    <dbReference type="NCBI Taxonomy" id="1608454"/>
    <lineage>
        <taxon>Eukaryota</taxon>
        <taxon>Metazoa</taxon>
        <taxon>Chordata</taxon>
        <taxon>Craniata</taxon>
        <taxon>Vertebrata</taxon>
        <taxon>Euteleostomi</taxon>
        <taxon>Actinopterygii</taxon>
        <taxon>Neopterygii</taxon>
        <taxon>Teleostei</taxon>
        <taxon>Ostariophysi</taxon>
        <taxon>Cypriniformes</taxon>
        <taxon>Cyprinidae</taxon>
        <taxon>Cyprininae</taxon>
        <taxon>Sinocyclocheilus</taxon>
    </lineage>
</organism>
<dbReference type="Ensembl" id="ENSSANT00000108246.1">
    <property type="protein sequence ID" value="ENSSANP00000101984.1"/>
    <property type="gene ID" value="ENSSANG00000050061.1"/>
</dbReference>
<dbReference type="Proteomes" id="UP000472260">
    <property type="component" value="Unassembled WGS sequence"/>
</dbReference>
<dbReference type="PRINTS" id="PR00759">
    <property type="entry name" value="BASICPTASE"/>
</dbReference>
<dbReference type="GO" id="GO:0004867">
    <property type="term" value="F:serine-type endopeptidase inhibitor activity"/>
    <property type="evidence" value="ECO:0007669"/>
    <property type="project" value="InterPro"/>
</dbReference>
<dbReference type="PROSITE" id="PS50279">
    <property type="entry name" value="BPTI_KUNITZ_2"/>
    <property type="match status" value="1"/>
</dbReference>
<dbReference type="InterPro" id="IPR036880">
    <property type="entry name" value="Kunitz_BPTI_sf"/>
</dbReference>
<dbReference type="GO" id="GO:0005615">
    <property type="term" value="C:extracellular space"/>
    <property type="evidence" value="ECO:0007669"/>
    <property type="project" value="TreeGrafter"/>
</dbReference>
<evidence type="ECO:0000313" key="6">
    <source>
        <dbReference type="Proteomes" id="UP000472260"/>
    </source>
</evidence>
<reference evidence="5" key="1">
    <citation type="submission" date="2025-08" db="UniProtKB">
        <authorList>
            <consortium name="Ensembl"/>
        </authorList>
    </citation>
    <scope>IDENTIFICATION</scope>
</reference>
<dbReference type="PANTHER" id="PTHR10083:SF328">
    <property type="entry name" value="TISSUE FACTOR PATHWAY INHIBITOR"/>
    <property type="match status" value="1"/>
</dbReference>
<dbReference type="PANTHER" id="PTHR10083">
    <property type="entry name" value="KUNITZ-TYPE PROTEASE INHIBITOR-RELATED"/>
    <property type="match status" value="1"/>
</dbReference>
<keyword evidence="1" id="KW-0646">Protease inhibitor</keyword>
<sequence>FKTIVLLSDLCHLNSDRGTVCGGYELRWYYNEAVGACLPFWYGGCDGNSNRFNSEKECLQTCGKQSKSFWHGNDKLHL</sequence>
<dbReference type="InterPro" id="IPR050098">
    <property type="entry name" value="TFPI/VKTCI-like"/>
</dbReference>
<evidence type="ECO:0000256" key="1">
    <source>
        <dbReference type="ARBA" id="ARBA00022690"/>
    </source>
</evidence>
<proteinExistence type="predicted"/>
<evidence type="ECO:0000259" key="4">
    <source>
        <dbReference type="PROSITE" id="PS50279"/>
    </source>
</evidence>
<accession>A0A671T0U4</accession>
<dbReference type="Pfam" id="PF00014">
    <property type="entry name" value="Kunitz_BPTI"/>
    <property type="match status" value="1"/>
</dbReference>
<evidence type="ECO:0000313" key="5">
    <source>
        <dbReference type="Ensembl" id="ENSSANP00000101984.1"/>
    </source>
</evidence>
<dbReference type="InterPro" id="IPR002223">
    <property type="entry name" value="Kunitz_BPTI"/>
</dbReference>
<dbReference type="FunFam" id="4.10.410.10:FF:000020">
    <property type="entry name" value="Collagen, type VI, alpha 3"/>
    <property type="match status" value="1"/>
</dbReference>
<keyword evidence="3" id="KW-1015">Disulfide bond</keyword>